<organism evidence="2 3">
    <name type="scientific">Cephalotus follicularis</name>
    <name type="common">Albany pitcher plant</name>
    <dbReference type="NCBI Taxonomy" id="3775"/>
    <lineage>
        <taxon>Eukaryota</taxon>
        <taxon>Viridiplantae</taxon>
        <taxon>Streptophyta</taxon>
        <taxon>Embryophyta</taxon>
        <taxon>Tracheophyta</taxon>
        <taxon>Spermatophyta</taxon>
        <taxon>Magnoliopsida</taxon>
        <taxon>eudicotyledons</taxon>
        <taxon>Gunneridae</taxon>
        <taxon>Pentapetalae</taxon>
        <taxon>rosids</taxon>
        <taxon>fabids</taxon>
        <taxon>Oxalidales</taxon>
        <taxon>Cephalotaceae</taxon>
        <taxon>Cephalotus</taxon>
    </lineage>
</organism>
<evidence type="ECO:0000313" key="3">
    <source>
        <dbReference type="Proteomes" id="UP000187406"/>
    </source>
</evidence>
<dbReference type="OrthoDB" id="1938423at2759"/>
<protein>
    <submittedName>
        <fullName evidence="2">Uncharacterized protein</fullName>
    </submittedName>
</protein>
<accession>A0A1Q3B741</accession>
<gene>
    <name evidence="2" type="ORF">CFOL_v3_07374</name>
</gene>
<comment type="caution">
    <text evidence="2">The sequence shown here is derived from an EMBL/GenBank/DDBJ whole genome shotgun (WGS) entry which is preliminary data.</text>
</comment>
<feature type="region of interest" description="Disordered" evidence="1">
    <location>
        <begin position="1"/>
        <end position="31"/>
    </location>
</feature>
<evidence type="ECO:0000256" key="1">
    <source>
        <dbReference type="SAM" id="MobiDB-lite"/>
    </source>
</evidence>
<dbReference type="Proteomes" id="UP000187406">
    <property type="component" value="Unassembled WGS sequence"/>
</dbReference>
<name>A0A1Q3B741_CEPFO</name>
<reference evidence="3" key="1">
    <citation type="submission" date="2016-04" db="EMBL/GenBank/DDBJ databases">
        <title>Cephalotus genome sequencing.</title>
        <authorList>
            <person name="Fukushima K."/>
            <person name="Hasebe M."/>
            <person name="Fang X."/>
        </authorList>
    </citation>
    <scope>NUCLEOTIDE SEQUENCE [LARGE SCALE GENOMIC DNA]</scope>
    <source>
        <strain evidence="3">cv. St1</strain>
    </source>
</reference>
<sequence length="594" mass="68365">MKRKNSKRNTLDPLPFRATLSPETTKGGDSKTSEYAFFKKLKRDAFAVHKEGNQSIKDIVNSEKGNIGGVSSFHSFKSPNSFHKEASAENNFEKLSATFRDMHSLEKSKEKYSNATRPAGGTRYKHDDIFSRKRQKLRQWVAETSFPEIDEFCWKGFDIVSMLLNRLLPESNEDNVCPFRTPKSGQVERNVKTKLLSSPESDIYFKKSHQLPTGNLVGFEYELQDFPWLDRRDRFLSESNPTICQDLNTRILSNSDPTACHDLNTIQYYITEPDSELGGGATISCNESNSACGFSLKKHGHLPQSFFEELNDYNDRDRCLPRRKPQMLQLGWDSENMTEDRDLSISWQNTELITYPTMLASWGSDHFPSLDNDFQAYTANELSESFDFSNCTLNFESFLPSPSASYLKPVRDFGKHGIEDKDDVVADWNQLPVTLPRTSSYLNLAGKCGSSFLSPQNHHRLMNKGFKEVHYHPSTKSPFFTVLDFELGRKCLPMSHYSKELYSSTYLAPQFPQDKGISSHLHNEDDFESYLYDSNCRGTFNHFREDIFNFCDWSSYYFQLSLCKEKACPLLLDKQWPEGSEGEIYCADEELRYI</sequence>
<keyword evidence="3" id="KW-1185">Reference proteome</keyword>
<evidence type="ECO:0000313" key="2">
    <source>
        <dbReference type="EMBL" id="GAV63856.1"/>
    </source>
</evidence>
<proteinExistence type="predicted"/>
<dbReference type="EMBL" id="BDDD01000328">
    <property type="protein sequence ID" value="GAV63856.1"/>
    <property type="molecule type" value="Genomic_DNA"/>
</dbReference>
<dbReference type="InParanoid" id="A0A1Q3B741"/>
<dbReference type="AlphaFoldDB" id="A0A1Q3B741"/>